<accession>A0A0F9SPQ3</accession>
<dbReference type="CDD" id="cd02883">
    <property type="entry name" value="NUDIX_Hydrolase"/>
    <property type="match status" value="1"/>
</dbReference>
<dbReference type="InterPro" id="IPR015797">
    <property type="entry name" value="NUDIX_hydrolase-like_dom_sf"/>
</dbReference>
<dbReference type="EMBL" id="LAZR01000437">
    <property type="protein sequence ID" value="KKN68904.1"/>
    <property type="molecule type" value="Genomic_DNA"/>
</dbReference>
<dbReference type="PROSITE" id="PS51462">
    <property type="entry name" value="NUDIX"/>
    <property type="match status" value="1"/>
</dbReference>
<dbReference type="Pfam" id="PF00293">
    <property type="entry name" value="NUDIX"/>
    <property type="match status" value="1"/>
</dbReference>
<reference evidence="2" key="1">
    <citation type="journal article" date="2015" name="Nature">
        <title>Complex archaea that bridge the gap between prokaryotes and eukaryotes.</title>
        <authorList>
            <person name="Spang A."/>
            <person name="Saw J.H."/>
            <person name="Jorgensen S.L."/>
            <person name="Zaremba-Niedzwiedzka K."/>
            <person name="Martijn J."/>
            <person name="Lind A.E."/>
            <person name="van Eijk R."/>
            <person name="Schleper C."/>
            <person name="Guy L."/>
            <person name="Ettema T.J."/>
        </authorList>
    </citation>
    <scope>NUCLEOTIDE SEQUENCE</scope>
</reference>
<evidence type="ECO:0000259" key="1">
    <source>
        <dbReference type="PROSITE" id="PS51462"/>
    </source>
</evidence>
<evidence type="ECO:0000313" key="2">
    <source>
        <dbReference type="EMBL" id="KKN68904.1"/>
    </source>
</evidence>
<comment type="caution">
    <text evidence="2">The sequence shown here is derived from an EMBL/GenBank/DDBJ whole genome shotgun (WGS) entry which is preliminary data.</text>
</comment>
<organism evidence="2">
    <name type="scientific">marine sediment metagenome</name>
    <dbReference type="NCBI Taxonomy" id="412755"/>
    <lineage>
        <taxon>unclassified sequences</taxon>
        <taxon>metagenomes</taxon>
        <taxon>ecological metagenomes</taxon>
    </lineage>
</organism>
<dbReference type="InterPro" id="IPR000086">
    <property type="entry name" value="NUDIX_hydrolase_dom"/>
</dbReference>
<dbReference type="Gene3D" id="3.90.79.10">
    <property type="entry name" value="Nucleoside Triphosphate Pyrophosphohydrolase"/>
    <property type="match status" value="1"/>
</dbReference>
<sequence>MKTIEYVVGFLFDSPLHDARVVLITKNHPEWQAGHRNGIGGKIEPGESGLEAMRREFREEAEADVIDWEHFCTIHDTGHETQGVVHFYRSFAQVNIRSMTDEQVLWTPIKVLHNWPIMPNLRWLIPMALQGPDGLVGNVWPYVVRESDGVV</sequence>
<gene>
    <name evidence="2" type="ORF">LCGC14_0446900</name>
</gene>
<dbReference type="SUPFAM" id="SSF55811">
    <property type="entry name" value="Nudix"/>
    <property type="match status" value="1"/>
</dbReference>
<dbReference type="AlphaFoldDB" id="A0A0F9SPQ3"/>
<proteinExistence type="predicted"/>
<name>A0A0F9SPQ3_9ZZZZ</name>
<protein>
    <recommendedName>
        <fullName evidence="1">Nudix hydrolase domain-containing protein</fullName>
    </recommendedName>
</protein>
<feature type="domain" description="Nudix hydrolase" evidence="1">
    <location>
        <begin position="2"/>
        <end position="130"/>
    </location>
</feature>